<keyword evidence="2" id="KW-1133">Transmembrane helix</keyword>
<dbReference type="AlphaFoldDB" id="A0A8C4U9X6"/>
<protein>
    <recommendedName>
        <fullName evidence="5">G-protein coupled receptors family 1 profile domain-containing protein</fullName>
    </recommendedName>
</protein>
<evidence type="ECO:0000256" key="1">
    <source>
        <dbReference type="SAM" id="MobiDB-lite"/>
    </source>
</evidence>
<evidence type="ECO:0008006" key="5">
    <source>
        <dbReference type="Google" id="ProtNLM"/>
    </source>
</evidence>
<feature type="transmembrane region" description="Helical" evidence="2">
    <location>
        <begin position="224"/>
        <end position="243"/>
    </location>
</feature>
<feature type="transmembrane region" description="Helical" evidence="2">
    <location>
        <begin position="188"/>
        <end position="212"/>
    </location>
</feature>
<dbReference type="OrthoDB" id="6076970at2759"/>
<dbReference type="Proteomes" id="UP000694562">
    <property type="component" value="Unplaced"/>
</dbReference>
<name>A0A8C4U9X6_FALTI</name>
<evidence type="ECO:0000313" key="4">
    <source>
        <dbReference type="Proteomes" id="UP000694562"/>
    </source>
</evidence>
<keyword evidence="2" id="KW-0472">Membrane</keyword>
<reference evidence="3" key="2">
    <citation type="submission" date="2025-09" db="UniProtKB">
        <authorList>
            <consortium name="Ensembl"/>
        </authorList>
    </citation>
    <scope>IDENTIFICATION</scope>
</reference>
<dbReference type="Ensembl" id="ENSFTIT00000008802.1">
    <property type="protein sequence ID" value="ENSFTIP00000008426.1"/>
    <property type="gene ID" value="ENSFTIG00000005704.1"/>
</dbReference>
<sequence length="341" mass="37125">MGGAGPRGDAVPGRGRDTTGPQGGAGSPGALCRVGGTQGPWGCWIPRGAVGSLGGAGPLGLPLLKAPATSWSPSSSDPVCAVGMVGTSHTLVVNAICTRCTSFMYMYTITLADLLHLPTIPHMVSPSTTWPSVRHLDTLCRSRHQLVWLVAFLLALPSMTFIDLHTSHHDRVTKCVCHPTWWMGTYKLYLTILFNTCILALGVTICCLYAKLAGIYQRFQRQKVLYMIFSTVLASWACSLPFWPGQLFSIPVQAGGLGQHHHHLHQLPPDLPGLQQQLPHPLLNSLLPKNYTFCRGLPRDHPLTLPTCHQPSPPFHKRGMKFQCLGRGGELLLDFHQKAKA</sequence>
<keyword evidence="2" id="KW-0812">Transmembrane</keyword>
<reference evidence="3" key="1">
    <citation type="submission" date="2025-08" db="UniProtKB">
        <authorList>
            <consortium name="Ensembl"/>
        </authorList>
    </citation>
    <scope>IDENTIFICATION</scope>
</reference>
<dbReference type="Gene3D" id="1.20.1070.10">
    <property type="entry name" value="Rhodopsin 7-helix transmembrane proteins"/>
    <property type="match status" value="1"/>
</dbReference>
<organism evidence="3 4">
    <name type="scientific">Falco tinnunculus</name>
    <name type="common">Common kestrel</name>
    <dbReference type="NCBI Taxonomy" id="100819"/>
    <lineage>
        <taxon>Eukaryota</taxon>
        <taxon>Metazoa</taxon>
        <taxon>Chordata</taxon>
        <taxon>Craniata</taxon>
        <taxon>Vertebrata</taxon>
        <taxon>Euteleostomi</taxon>
        <taxon>Archelosauria</taxon>
        <taxon>Archosauria</taxon>
        <taxon>Dinosauria</taxon>
        <taxon>Saurischia</taxon>
        <taxon>Theropoda</taxon>
        <taxon>Coelurosauria</taxon>
        <taxon>Aves</taxon>
        <taxon>Neognathae</taxon>
        <taxon>Neoaves</taxon>
        <taxon>Telluraves</taxon>
        <taxon>Australaves</taxon>
        <taxon>Falconiformes</taxon>
        <taxon>Falconidae</taxon>
        <taxon>Falco</taxon>
    </lineage>
</organism>
<feature type="region of interest" description="Disordered" evidence="1">
    <location>
        <begin position="1"/>
        <end position="30"/>
    </location>
</feature>
<evidence type="ECO:0000256" key="2">
    <source>
        <dbReference type="SAM" id="Phobius"/>
    </source>
</evidence>
<feature type="transmembrane region" description="Helical" evidence="2">
    <location>
        <begin position="146"/>
        <end position="164"/>
    </location>
</feature>
<accession>A0A8C4U9X6</accession>
<keyword evidence="4" id="KW-1185">Reference proteome</keyword>
<proteinExistence type="predicted"/>
<evidence type="ECO:0000313" key="3">
    <source>
        <dbReference type="Ensembl" id="ENSFTIP00000008426.1"/>
    </source>
</evidence>